<reference evidence="5" key="1">
    <citation type="submission" date="2016-11" db="EMBL/GenBank/DDBJ databases">
        <authorList>
            <person name="Varghese N."/>
            <person name="Submissions S."/>
        </authorList>
    </citation>
    <scope>NUCLEOTIDE SEQUENCE [LARGE SCALE GENOMIC DNA]</scope>
    <source>
        <strain evidence="5">DSM 15518</strain>
    </source>
</reference>
<dbReference type="Pfam" id="PF07736">
    <property type="entry name" value="CM_1"/>
    <property type="match status" value="1"/>
</dbReference>
<keyword evidence="2 3" id="KW-0028">Amino-acid biosynthesis</keyword>
<keyword evidence="3" id="KW-0413">Isomerase</keyword>
<gene>
    <name evidence="4" type="ORF">SAMN02744037_00874</name>
</gene>
<dbReference type="PANTHER" id="PTHR21164">
    <property type="entry name" value="CHORISMATE MUTASE"/>
    <property type="match status" value="1"/>
</dbReference>
<proteinExistence type="predicted"/>
<sequence>MKTLAIRGATTVNHNKKEEILSETAILMEKIIKMNNLKEEDIISIIFTMTKDLDKVYPSVAVREIMGITDIPILNFEEKYIEGSLKKCIRVLIHINSDKEKNEIVHVYLNDAKNLRLDLSMRSDFNE</sequence>
<feature type="binding site" evidence="2">
    <location>
        <position position="108"/>
    </location>
    <ligand>
        <name>prephenate</name>
        <dbReference type="ChEBI" id="CHEBI:29934"/>
    </ligand>
</feature>
<evidence type="ECO:0000256" key="2">
    <source>
        <dbReference type="PIRSR" id="PIRSR005965-1"/>
    </source>
</evidence>
<dbReference type="Gene3D" id="3.30.1330.40">
    <property type="entry name" value="RutC-like"/>
    <property type="match status" value="1"/>
</dbReference>
<dbReference type="CDD" id="cd02185">
    <property type="entry name" value="AroH"/>
    <property type="match status" value="1"/>
</dbReference>
<dbReference type="NCBIfam" id="TIGR01796">
    <property type="entry name" value="CM_mono_aroH"/>
    <property type="match status" value="1"/>
</dbReference>
<dbReference type="GO" id="GO:0004106">
    <property type="term" value="F:chorismate mutase activity"/>
    <property type="evidence" value="ECO:0007669"/>
    <property type="project" value="UniProtKB-UniRule"/>
</dbReference>
<evidence type="ECO:0000313" key="5">
    <source>
        <dbReference type="Proteomes" id="UP000242497"/>
    </source>
</evidence>
<dbReference type="GO" id="GO:0008652">
    <property type="term" value="P:amino acid biosynthetic process"/>
    <property type="evidence" value="ECO:0007669"/>
    <property type="project" value="UniProtKB-UniRule"/>
</dbReference>
<dbReference type="AlphaFoldDB" id="A0A1M6MA62"/>
<dbReference type="STRING" id="1123349.SAMN02744037_00874"/>
<dbReference type="OrthoDB" id="9802232at2"/>
<dbReference type="PIRSF" id="PIRSF005965">
    <property type="entry name" value="Chor_mut_AroH"/>
    <property type="match status" value="1"/>
</dbReference>
<dbReference type="InterPro" id="IPR035959">
    <property type="entry name" value="RutC-like_sf"/>
</dbReference>
<comment type="catalytic activity">
    <reaction evidence="3">
        <text>chorismate = prephenate</text>
        <dbReference type="Rhea" id="RHEA:13897"/>
        <dbReference type="ChEBI" id="CHEBI:29748"/>
        <dbReference type="ChEBI" id="CHEBI:29934"/>
        <dbReference type="EC" id="5.4.99.5"/>
    </reaction>
</comment>
<evidence type="ECO:0000256" key="3">
    <source>
        <dbReference type="PROSITE-ProRule" id="PRU00514"/>
    </source>
</evidence>
<keyword evidence="2 3" id="KW-0057">Aromatic amino acid biosynthesis</keyword>
<dbReference type="PANTHER" id="PTHR21164:SF0">
    <property type="entry name" value="CHORISMATE MUTASE AROH"/>
    <property type="match status" value="1"/>
</dbReference>
<dbReference type="UniPathway" id="UPA00120">
    <property type="reaction ID" value="UER00203"/>
</dbReference>
<dbReference type="RefSeq" id="WP_072887627.1">
    <property type="nucleotide sequence ID" value="NZ_FRAE01000014.1"/>
</dbReference>
<evidence type="ECO:0000313" key="4">
    <source>
        <dbReference type="EMBL" id="SHJ80321.1"/>
    </source>
</evidence>
<accession>A0A1M6MA62</accession>
<dbReference type="GO" id="GO:0009073">
    <property type="term" value="P:aromatic amino acid family biosynthetic process"/>
    <property type="evidence" value="ECO:0007669"/>
    <property type="project" value="UniProtKB-UniRule"/>
</dbReference>
<keyword evidence="5" id="KW-1185">Reference proteome</keyword>
<feature type="binding site" evidence="2">
    <location>
        <position position="7"/>
    </location>
    <ligand>
        <name>prephenate</name>
        <dbReference type="ChEBI" id="CHEBI:29934"/>
    </ligand>
</feature>
<evidence type="ECO:0000256" key="1">
    <source>
        <dbReference type="NCBIfam" id="TIGR01796"/>
    </source>
</evidence>
<organism evidence="4 5">
    <name type="scientific">Tepidibacter formicigenes DSM 15518</name>
    <dbReference type="NCBI Taxonomy" id="1123349"/>
    <lineage>
        <taxon>Bacteria</taxon>
        <taxon>Bacillati</taxon>
        <taxon>Bacillota</taxon>
        <taxon>Clostridia</taxon>
        <taxon>Peptostreptococcales</taxon>
        <taxon>Peptostreptococcaceae</taxon>
        <taxon>Tepidibacter</taxon>
    </lineage>
</organism>
<dbReference type="InterPro" id="IPR008243">
    <property type="entry name" value="Chorismate_mutase_AroH"/>
</dbReference>
<protein>
    <recommendedName>
        <fullName evidence="1 3">chorismate mutase</fullName>
        <ecNumber evidence="1 3">5.4.99.5</ecNumber>
    </recommendedName>
</protein>
<dbReference type="EMBL" id="FRAE01000014">
    <property type="protein sequence ID" value="SHJ80321.1"/>
    <property type="molecule type" value="Genomic_DNA"/>
</dbReference>
<dbReference type="SUPFAM" id="SSF55298">
    <property type="entry name" value="YjgF-like"/>
    <property type="match status" value="1"/>
</dbReference>
<feature type="binding site" evidence="2">
    <location>
        <position position="90"/>
    </location>
    <ligand>
        <name>prephenate</name>
        <dbReference type="ChEBI" id="CHEBI:29934"/>
    </ligand>
</feature>
<name>A0A1M6MA62_9FIRM</name>
<dbReference type="PROSITE" id="PS51167">
    <property type="entry name" value="CHORISMATE_MUT_1"/>
    <property type="match status" value="1"/>
</dbReference>
<dbReference type="GO" id="GO:0046417">
    <property type="term" value="P:chorismate metabolic process"/>
    <property type="evidence" value="ECO:0007669"/>
    <property type="project" value="TreeGrafter"/>
</dbReference>
<dbReference type="Proteomes" id="UP000242497">
    <property type="component" value="Unassembled WGS sequence"/>
</dbReference>
<dbReference type="EC" id="5.4.99.5" evidence="1 3"/>